<dbReference type="PANTHER" id="PTHR19303">
    <property type="entry name" value="TRANSPOSON"/>
    <property type="match status" value="1"/>
</dbReference>
<dbReference type="Proteomes" id="UP001652625">
    <property type="component" value="Chromosome 04"/>
</dbReference>
<feature type="domain" description="DDE-1" evidence="1">
    <location>
        <begin position="5"/>
        <end position="116"/>
    </location>
</feature>
<proteinExistence type="predicted"/>
<dbReference type="PANTHER" id="PTHR19303:SF73">
    <property type="entry name" value="PROTEIN PDC2"/>
    <property type="match status" value="1"/>
</dbReference>
<dbReference type="InterPro" id="IPR004875">
    <property type="entry name" value="DDE_SF_endonuclease_dom"/>
</dbReference>
<gene>
    <name evidence="3" type="primary">LOC136079388</name>
</gene>
<protein>
    <submittedName>
        <fullName evidence="3">Tigger transposable element-derived protein 4-like</fullName>
    </submittedName>
</protein>
<reference evidence="3" key="1">
    <citation type="submission" date="2025-08" db="UniProtKB">
        <authorList>
            <consortium name="RefSeq"/>
        </authorList>
    </citation>
    <scope>IDENTIFICATION</scope>
</reference>
<dbReference type="RefSeq" id="XP_065651195.1">
    <property type="nucleotide sequence ID" value="XM_065795123.1"/>
</dbReference>
<organism evidence="2 3">
    <name type="scientific">Hydra vulgaris</name>
    <name type="common">Hydra</name>
    <name type="synonym">Hydra attenuata</name>
    <dbReference type="NCBI Taxonomy" id="6087"/>
    <lineage>
        <taxon>Eukaryota</taxon>
        <taxon>Metazoa</taxon>
        <taxon>Cnidaria</taxon>
        <taxon>Hydrozoa</taxon>
        <taxon>Hydroidolina</taxon>
        <taxon>Anthoathecata</taxon>
        <taxon>Aplanulata</taxon>
        <taxon>Hydridae</taxon>
        <taxon>Hydra</taxon>
    </lineage>
</organism>
<evidence type="ECO:0000259" key="1">
    <source>
        <dbReference type="Pfam" id="PF03184"/>
    </source>
</evidence>
<keyword evidence="2" id="KW-1185">Reference proteome</keyword>
<dbReference type="Pfam" id="PF03184">
    <property type="entry name" value="DDE_1"/>
    <property type="match status" value="1"/>
</dbReference>
<dbReference type="InterPro" id="IPR050863">
    <property type="entry name" value="CenT-Element_Derived"/>
</dbReference>
<evidence type="ECO:0000313" key="2">
    <source>
        <dbReference type="Proteomes" id="UP001652625"/>
    </source>
</evidence>
<sequence length="118" mass="13812">MIKEKNSMFVIGKSKSPRCFKGVKNVPCRYRAQLKSWMLAELFEERVKEIDLKFSFQKRKIALIVDNCSPHPNVQKLEWVELIFLPPNTTSITQPMDQSVIRSLKAKYRSLAVKKRID</sequence>
<evidence type="ECO:0000313" key="3">
    <source>
        <dbReference type="RefSeq" id="XP_065651195.1"/>
    </source>
</evidence>
<name>A0ABM4BPY8_HYDVU</name>
<accession>A0ABM4BPY8</accession>
<dbReference type="GeneID" id="136079388"/>